<gene>
    <name evidence="1" type="ORF">DPMN_009839</name>
</gene>
<dbReference type="EMBL" id="JAIWYP010000001">
    <property type="protein sequence ID" value="KAH3885840.1"/>
    <property type="molecule type" value="Genomic_DNA"/>
</dbReference>
<dbReference type="Proteomes" id="UP000828390">
    <property type="component" value="Unassembled WGS sequence"/>
</dbReference>
<evidence type="ECO:0000313" key="1">
    <source>
        <dbReference type="EMBL" id="KAH3885840.1"/>
    </source>
</evidence>
<organism evidence="1 2">
    <name type="scientific">Dreissena polymorpha</name>
    <name type="common">Zebra mussel</name>
    <name type="synonym">Mytilus polymorpha</name>
    <dbReference type="NCBI Taxonomy" id="45954"/>
    <lineage>
        <taxon>Eukaryota</taxon>
        <taxon>Metazoa</taxon>
        <taxon>Spiralia</taxon>
        <taxon>Lophotrochozoa</taxon>
        <taxon>Mollusca</taxon>
        <taxon>Bivalvia</taxon>
        <taxon>Autobranchia</taxon>
        <taxon>Heteroconchia</taxon>
        <taxon>Euheterodonta</taxon>
        <taxon>Imparidentia</taxon>
        <taxon>Neoheterodontei</taxon>
        <taxon>Myida</taxon>
        <taxon>Dreissenoidea</taxon>
        <taxon>Dreissenidae</taxon>
        <taxon>Dreissena</taxon>
    </lineage>
</organism>
<comment type="caution">
    <text evidence="1">The sequence shown here is derived from an EMBL/GenBank/DDBJ whole genome shotgun (WGS) entry which is preliminary data.</text>
</comment>
<evidence type="ECO:0000313" key="2">
    <source>
        <dbReference type="Proteomes" id="UP000828390"/>
    </source>
</evidence>
<reference evidence="1" key="2">
    <citation type="submission" date="2020-11" db="EMBL/GenBank/DDBJ databases">
        <authorList>
            <person name="McCartney M.A."/>
            <person name="Auch B."/>
            <person name="Kono T."/>
            <person name="Mallez S."/>
            <person name="Becker A."/>
            <person name="Gohl D.M."/>
            <person name="Silverstein K.A.T."/>
            <person name="Koren S."/>
            <person name="Bechman K.B."/>
            <person name="Herman A."/>
            <person name="Abrahante J.E."/>
            <person name="Garbe J."/>
        </authorList>
    </citation>
    <scope>NUCLEOTIDE SEQUENCE</scope>
    <source>
        <strain evidence="1">Duluth1</strain>
        <tissue evidence="1">Whole animal</tissue>
    </source>
</reference>
<dbReference type="AlphaFoldDB" id="A0A9D4S0E5"/>
<sequence>MMMEKRQIYVEKAKNIVLEPEPEERKSSKSSKVRQLQFKELFQIYMVITITYNYFVS</sequence>
<reference evidence="1" key="1">
    <citation type="journal article" date="2019" name="bioRxiv">
        <title>The Genome of the Zebra Mussel, Dreissena polymorpha: A Resource for Invasive Species Research.</title>
        <authorList>
            <person name="McCartney M.A."/>
            <person name="Auch B."/>
            <person name="Kono T."/>
            <person name="Mallez S."/>
            <person name="Zhang Y."/>
            <person name="Obille A."/>
            <person name="Becker A."/>
            <person name="Abrahante J.E."/>
            <person name="Garbe J."/>
            <person name="Badalamenti J.P."/>
            <person name="Herman A."/>
            <person name="Mangelson H."/>
            <person name="Liachko I."/>
            <person name="Sullivan S."/>
            <person name="Sone E.D."/>
            <person name="Koren S."/>
            <person name="Silverstein K.A.T."/>
            <person name="Beckman K.B."/>
            <person name="Gohl D.M."/>
        </authorList>
    </citation>
    <scope>NUCLEOTIDE SEQUENCE</scope>
    <source>
        <strain evidence="1">Duluth1</strain>
        <tissue evidence="1">Whole animal</tissue>
    </source>
</reference>
<accession>A0A9D4S0E5</accession>
<protein>
    <submittedName>
        <fullName evidence="1">Uncharacterized protein</fullName>
    </submittedName>
</protein>
<proteinExistence type="predicted"/>
<keyword evidence="2" id="KW-1185">Reference proteome</keyword>
<name>A0A9D4S0E5_DREPO</name>